<evidence type="ECO:0000256" key="6">
    <source>
        <dbReference type="ARBA" id="ARBA00023242"/>
    </source>
</evidence>
<evidence type="ECO:0000256" key="8">
    <source>
        <dbReference type="SAM" id="MobiDB-lite"/>
    </source>
</evidence>
<gene>
    <name evidence="10" type="ORF">SLEP1_g1507</name>
</gene>
<sequence>MEGKKEVKMEEVMGSSSFLDYIPTSYQGVFDLGEGEKNSGSLGFMELLGLQDFGPSLLDEGQVTTMAPTSVLNPAGGKIESPEVLNPPATPNSSSISSESCEAVNDEPVKVEDQEEDQQKTKKQLKPKPKKTNQKRQREPRFAFMTKSEVDHLEDGYRWRKYGQKAVKNSPYPRSYYRCTSASCNVKKRVERSFSDPSTVVTTYEGQHTHPSPIMPRPNLCGGAQLTSVAGAAAAPFRMSMQVTTPSLYHQHPFLNNLSPLNFPQNGTSLLHERRFCTPAPVSAFLKDNGLLQDIIPSNMMKEE</sequence>
<comment type="subcellular location">
    <subcellularLocation>
        <location evidence="1 7">Nucleus</location>
    </subcellularLocation>
</comment>
<dbReference type="SMART" id="SM00774">
    <property type="entry name" value="WRKY"/>
    <property type="match status" value="1"/>
</dbReference>
<evidence type="ECO:0000313" key="11">
    <source>
        <dbReference type="Proteomes" id="UP001054252"/>
    </source>
</evidence>
<accession>A0AAV5HE00</accession>
<evidence type="ECO:0000256" key="7">
    <source>
        <dbReference type="PIRNR" id="PIRNR038130"/>
    </source>
</evidence>
<dbReference type="EMBL" id="BPVZ01000001">
    <property type="protein sequence ID" value="GKU87052.1"/>
    <property type="molecule type" value="Genomic_DNA"/>
</dbReference>
<feature type="domain" description="WRKY" evidence="9">
    <location>
        <begin position="148"/>
        <end position="213"/>
    </location>
</feature>
<reference evidence="10 11" key="1">
    <citation type="journal article" date="2021" name="Commun. Biol.">
        <title>The genome of Shorea leprosula (Dipterocarpaceae) highlights the ecological relevance of drought in aseasonal tropical rainforests.</title>
        <authorList>
            <person name="Ng K.K.S."/>
            <person name="Kobayashi M.J."/>
            <person name="Fawcett J.A."/>
            <person name="Hatakeyama M."/>
            <person name="Paape T."/>
            <person name="Ng C.H."/>
            <person name="Ang C.C."/>
            <person name="Tnah L.H."/>
            <person name="Lee C.T."/>
            <person name="Nishiyama T."/>
            <person name="Sese J."/>
            <person name="O'Brien M.J."/>
            <person name="Copetti D."/>
            <person name="Mohd Noor M.I."/>
            <person name="Ong R.C."/>
            <person name="Putra M."/>
            <person name="Sireger I.Z."/>
            <person name="Indrioko S."/>
            <person name="Kosugi Y."/>
            <person name="Izuno A."/>
            <person name="Isagi Y."/>
            <person name="Lee S.L."/>
            <person name="Shimizu K.K."/>
        </authorList>
    </citation>
    <scope>NUCLEOTIDE SEQUENCE [LARGE SCALE GENOMIC DNA]</scope>
    <source>
        <strain evidence="10">214</strain>
    </source>
</reference>
<evidence type="ECO:0000256" key="4">
    <source>
        <dbReference type="ARBA" id="ARBA00023125"/>
    </source>
</evidence>
<dbReference type="Gene3D" id="2.20.25.80">
    <property type="entry name" value="WRKY domain"/>
    <property type="match status" value="1"/>
</dbReference>
<evidence type="ECO:0000313" key="10">
    <source>
        <dbReference type="EMBL" id="GKU87052.1"/>
    </source>
</evidence>
<dbReference type="GO" id="GO:0003700">
    <property type="term" value="F:DNA-binding transcription factor activity"/>
    <property type="evidence" value="ECO:0007669"/>
    <property type="project" value="UniProtKB-UniRule"/>
</dbReference>
<evidence type="ECO:0000256" key="5">
    <source>
        <dbReference type="ARBA" id="ARBA00023163"/>
    </source>
</evidence>
<dbReference type="InterPro" id="IPR044810">
    <property type="entry name" value="WRKY_plant"/>
</dbReference>
<dbReference type="InterPro" id="IPR017396">
    <property type="entry name" value="TF_WRKY_IIc"/>
</dbReference>
<dbReference type="FunFam" id="2.20.25.80:FF:000003">
    <property type="entry name" value="WRKY transcription factor 57"/>
    <property type="match status" value="1"/>
</dbReference>
<keyword evidence="3 7" id="KW-0805">Transcription regulation</keyword>
<dbReference type="InterPro" id="IPR036576">
    <property type="entry name" value="WRKY_dom_sf"/>
</dbReference>
<keyword evidence="5 7" id="KW-0804">Transcription</keyword>
<dbReference type="Pfam" id="PF03106">
    <property type="entry name" value="WRKY"/>
    <property type="match status" value="1"/>
</dbReference>
<dbReference type="SUPFAM" id="SSF118290">
    <property type="entry name" value="WRKY DNA-binding domain"/>
    <property type="match status" value="1"/>
</dbReference>
<dbReference type="Proteomes" id="UP001054252">
    <property type="component" value="Unassembled WGS sequence"/>
</dbReference>
<protein>
    <recommendedName>
        <fullName evidence="7">WRKY transcription factor</fullName>
    </recommendedName>
</protein>
<keyword evidence="11" id="KW-1185">Reference proteome</keyword>
<comment type="caution">
    <text evidence="10">The sequence shown here is derived from an EMBL/GenBank/DDBJ whole genome shotgun (WGS) entry which is preliminary data.</text>
</comment>
<feature type="compositionally biased region" description="Basic residues" evidence="8">
    <location>
        <begin position="121"/>
        <end position="135"/>
    </location>
</feature>
<proteinExistence type="inferred from homology"/>
<evidence type="ECO:0000256" key="1">
    <source>
        <dbReference type="ARBA" id="ARBA00004123"/>
    </source>
</evidence>
<dbReference type="PANTHER" id="PTHR31221">
    <property type="entry name" value="WRKY TRANSCRIPTION FACTOR PROTEIN 1-RELATED"/>
    <property type="match status" value="1"/>
</dbReference>
<evidence type="ECO:0000256" key="3">
    <source>
        <dbReference type="ARBA" id="ARBA00023015"/>
    </source>
</evidence>
<keyword evidence="4 7" id="KW-0238">DNA-binding</keyword>
<dbReference type="AlphaFoldDB" id="A0AAV5HE00"/>
<feature type="compositionally biased region" description="Basic and acidic residues" evidence="8">
    <location>
        <begin position="107"/>
        <end position="120"/>
    </location>
</feature>
<feature type="region of interest" description="Disordered" evidence="8">
    <location>
        <begin position="68"/>
        <end position="141"/>
    </location>
</feature>
<dbReference type="InterPro" id="IPR003657">
    <property type="entry name" value="WRKY_dom"/>
</dbReference>
<keyword evidence="6 7" id="KW-0539">Nucleus</keyword>
<dbReference type="GO" id="GO:0043565">
    <property type="term" value="F:sequence-specific DNA binding"/>
    <property type="evidence" value="ECO:0007669"/>
    <property type="project" value="InterPro"/>
</dbReference>
<organism evidence="10 11">
    <name type="scientific">Rubroshorea leprosula</name>
    <dbReference type="NCBI Taxonomy" id="152421"/>
    <lineage>
        <taxon>Eukaryota</taxon>
        <taxon>Viridiplantae</taxon>
        <taxon>Streptophyta</taxon>
        <taxon>Embryophyta</taxon>
        <taxon>Tracheophyta</taxon>
        <taxon>Spermatophyta</taxon>
        <taxon>Magnoliopsida</taxon>
        <taxon>eudicotyledons</taxon>
        <taxon>Gunneridae</taxon>
        <taxon>Pentapetalae</taxon>
        <taxon>rosids</taxon>
        <taxon>malvids</taxon>
        <taxon>Malvales</taxon>
        <taxon>Dipterocarpaceae</taxon>
        <taxon>Rubroshorea</taxon>
    </lineage>
</organism>
<evidence type="ECO:0000256" key="2">
    <source>
        <dbReference type="ARBA" id="ARBA00008964"/>
    </source>
</evidence>
<dbReference type="GO" id="GO:0005634">
    <property type="term" value="C:nucleus"/>
    <property type="evidence" value="ECO:0007669"/>
    <property type="project" value="UniProtKB-SubCell"/>
</dbReference>
<dbReference type="PANTHER" id="PTHR31221:SF323">
    <property type="entry name" value="WRKY TRANSCRIPTION FACTOR 23"/>
    <property type="match status" value="1"/>
</dbReference>
<dbReference type="PIRSF" id="PIRSF038130">
    <property type="entry name" value="TF_WRKY_IIc"/>
    <property type="match status" value="1"/>
</dbReference>
<evidence type="ECO:0000259" key="9">
    <source>
        <dbReference type="PROSITE" id="PS50811"/>
    </source>
</evidence>
<name>A0AAV5HE00_9ROSI</name>
<dbReference type="PROSITE" id="PS50811">
    <property type="entry name" value="WRKY"/>
    <property type="match status" value="1"/>
</dbReference>
<comment type="similarity">
    <text evidence="2 7">Belongs to the WRKY group II-c family.</text>
</comment>